<dbReference type="EMBL" id="JABEZX010000002">
    <property type="protein sequence ID" value="MBA0550936.1"/>
    <property type="molecule type" value="Genomic_DNA"/>
</dbReference>
<accession>A0A7J8LER2</accession>
<reference evidence="1 2" key="1">
    <citation type="journal article" date="2019" name="Genome Biol. Evol.">
        <title>Insights into the evolution of the New World diploid cottons (Gossypium, subgenus Houzingenia) based on genome sequencing.</title>
        <authorList>
            <person name="Grover C.E."/>
            <person name="Arick M.A. 2nd"/>
            <person name="Thrash A."/>
            <person name="Conover J.L."/>
            <person name="Sanders W.S."/>
            <person name="Peterson D.G."/>
            <person name="Frelichowski J.E."/>
            <person name="Scheffler J.A."/>
            <person name="Scheffler B.E."/>
            <person name="Wendel J.F."/>
        </authorList>
    </citation>
    <scope>NUCLEOTIDE SEQUENCE [LARGE SCALE GENOMIC DNA]</scope>
    <source>
        <strain evidence="1">157</strain>
        <tissue evidence="1">Leaf</tissue>
    </source>
</reference>
<dbReference type="PROSITE" id="PS51257">
    <property type="entry name" value="PROKAR_LIPOPROTEIN"/>
    <property type="match status" value="1"/>
</dbReference>
<dbReference type="AlphaFoldDB" id="A0A7J8LER2"/>
<dbReference type="Proteomes" id="UP000593572">
    <property type="component" value="Unassembled WGS sequence"/>
</dbReference>
<protein>
    <submittedName>
        <fullName evidence="1">Uncharacterized protein</fullName>
    </submittedName>
</protein>
<name>A0A7J8LER2_9ROSI</name>
<organism evidence="1 2">
    <name type="scientific">Gossypium lobatum</name>
    <dbReference type="NCBI Taxonomy" id="34289"/>
    <lineage>
        <taxon>Eukaryota</taxon>
        <taxon>Viridiplantae</taxon>
        <taxon>Streptophyta</taxon>
        <taxon>Embryophyta</taxon>
        <taxon>Tracheophyta</taxon>
        <taxon>Spermatophyta</taxon>
        <taxon>Magnoliopsida</taxon>
        <taxon>eudicotyledons</taxon>
        <taxon>Gunneridae</taxon>
        <taxon>Pentapetalae</taxon>
        <taxon>rosids</taxon>
        <taxon>malvids</taxon>
        <taxon>Malvales</taxon>
        <taxon>Malvaceae</taxon>
        <taxon>Malvoideae</taxon>
        <taxon>Gossypium</taxon>
    </lineage>
</organism>
<proteinExistence type="predicted"/>
<sequence length="27" mass="3039">MMKPLCLMISSIKRSIPIGVLLISCYK</sequence>
<comment type="caution">
    <text evidence="1">The sequence shown here is derived from an EMBL/GenBank/DDBJ whole genome shotgun (WGS) entry which is preliminary data.</text>
</comment>
<evidence type="ECO:0000313" key="2">
    <source>
        <dbReference type="Proteomes" id="UP000593572"/>
    </source>
</evidence>
<keyword evidence="2" id="KW-1185">Reference proteome</keyword>
<gene>
    <name evidence="1" type="ORF">Golob_021844</name>
</gene>
<evidence type="ECO:0000313" key="1">
    <source>
        <dbReference type="EMBL" id="MBA0550936.1"/>
    </source>
</evidence>